<evidence type="ECO:0000313" key="2">
    <source>
        <dbReference type="EMBL" id="KAK7350683.1"/>
    </source>
</evidence>
<organism evidence="2 3">
    <name type="scientific">Canavalia gladiata</name>
    <name type="common">Sword bean</name>
    <name type="synonym">Dolichos gladiatus</name>
    <dbReference type="NCBI Taxonomy" id="3824"/>
    <lineage>
        <taxon>Eukaryota</taxon>
        <taxon>Viridiplantae</taxon>
        <taxon>Streptophyta</taxon>
        <taxon>Embryophyta</taxon>
        <taxon>Tracheophyta</taxon>
        <taxon>Spermatophyta</taxon>
        <taxon>Magnoliopsida</taxon>
        <taxon>eudicotyledons</taxon>
        <taxon>Gunneridae</taxon>
        <taxon>Pentapetalae</taxon>
        <taxon>rosids</taxon>
        <taxon>fabids</taxon>
        <taxon>Fabales</taxon>
        <taxon>Fabaceae</taxon>
        <taxon>Papilionoideae</taxon>
        <taxon>50 kb inversion clade</taxon>
        <taxon>NPAAA clade</taxon>
        <taxon>indigoferoid/millettioid clade</taxon>
        <taxon>Phaseoleae</taxon>
        <taxon>Canavalia</taxon>
    </lineage>
</organism>
<sequence>MALLRPCVVVSHHTITILQVLLLLIKCAAILMISWFGGKIVSAPIFVMPIPAQGNRNLSLEEASQDLILSFWKSSFYSYKQ</sequence>
<keyword evidence="1" id="KW-0472">Membrane</keyword>
<protein>
    <submittedName>
        <fullName evidence="2">Uncharacterized protein</fullName>
    </submittedName>
</protein>
<name>A0AAN9MEU7_CANGL</name>
<keyword evidence="3" id="KW-1185">Reference proteome</keyword>
<reference evidence="2 3" key="1">
    <citation type="submission" date="2024-01" db="EMBL/GenBank/DDBJ databases">
        <title>The genomes of 5 underutilized Papilionoideae crops provide insights into root nodulation and disease resistanc.</title>
        <authorList>
            <person name="Jiang F."/>
        </authorList>
    </citation>
    <scope>NUCLEOTIDE SEQUENCE [LARGE SCALE GENOMIC DNA]</scope>
    <source>
        <strain evidence="2">LVBAO_FW01</strain>
        <tissue evidence="2">Leaves</tissue>
    </source>
</reference>
<dbReference type="AlphaFoldDB" id="A0AAN9MEU7"/>
<feature type="transmembrane region" description="Helical" evidence="1">
    <location>
        <begin position="15"/>
        <end position="36"/>
    </location>
</feature>
<accession>A0AAN9MEU7</accession>
<keyword evidence="1" id="KW-0812">Transmembrane</keyword>
<evidence type="ECO:0000256" key="1">
    <source>
        <dbReference type="SAM" id="Phobius"/>
    </source>
</evidence>
<keyword evidence="1" id="KW-1133">Transmembrane helix</keyword>
<gene>
    <name evidence="2" type="ORF">VNO77_09554</name>
</gene>
<dbReference type="Proteomes" id="UP001367508">
    <property type="component" value="Unassembled WGS sequence"/>
</dbReference>
<dbReference type="EMBL" id="JAYMYQ010000002">
    <property type="protein sequence ID" value="KAK7350683.1"/>
    <property type="molecule type" value="Genomic_DNA"/>
</dbReference>
<proteinExistence type="predicted"/>
<evidence type="ECO:0000313" key="3">
    <source>
        <dbReference type="Proteomes" id="UP001367508"/>
    </source>
</evidence>
<comment type="caution">
    <text evidence="2">The sequence shown here is derived from an EMBL/GenBank/DDBJ whole genome shotgun (WGS) entry which is preliminary data.</text>
</comment>